<reference evidence="1" key="1">
    <citation type="submission" date="2023-11" db="EMBL/GenBank/DDBJ databases">
        <authorList>
            <person name="Poullet M."/>
        </authorList>
    </citation>
    <scope>NUCLEOTIDE SEQUENCE</scope>
    <source>
        <strain evidence="1">E1834</strain>
    </source>
</reference>
<comment type="caution">
    <text evidence="1">The sequence shown here is derived from an EMBL/GenBank/DDBJ whole genome shotgun (WGS) entry which is preliminary data.</text>
</comment>
<name>A0ACB0YCE1_MELEN</name>
<sequence>MTALGGPTPPLLKNQAEEEEEDQFQDATDTLPEEEKNKFDFFEENFEGGGSEGNGGGGGGGWSEKSSSFCFDEEEIEMVNKGGNVVANNSTKNKLNEVVGNSSLKSQNNNLDLSKCKIILPVNFNEPLSMLQRITEDLEYSYLLDRASEKLDISERLAYTAAFAISVYSATAKRTTKPFNPLLGETFEFDRRADLGWRSLTEQVGFIGEIGGKTNFLNKRCHLGNRF</sequence>
<accession>A0ACB0YCE1</accession>
<dbReference type="Proteomes" id="UP001497535">
    <property type="component" value="Unassembled WGS sequence"/>
</dbReference>
<proteinExistence type="predicted"/>
<organism evidence="1 2">
    <name type="scientific">Meloidogyne enterolobii</name>
    <name type="common">Root-knot nematode worm</name>
    <name type="synonym">Meloidogyne mayaguensis</name>
    <dbReference type="NCBI Taxonomy" id="390850"/>
    <lineage>
        <taxon>Eukaryota</taxon>
        <taxon>Metazoa</taxon>
        <taxon>Ecdysozoa</taxon>
        <taxon>Nematoda</taxon>
        <taxon>Chromadorea</taxon>
        <taxon>Rhabditida</taxon>
        <taxon>Tylenchina</taxon>
        <taxon>Tylenchomorpha</taxon>
        <taxon>Tylenchoidea</taxon>
        <taxon>Meloidogynidae</taxon>
        <taxon>Meloidogyninae</taxon>
        <taxon>Meloidogyne</taxon>
    </lineage>
</organism>
<protein>
    <submittedName>
        <fullName evidence="1">Uncharacterized protein</fullName>
    </submittedName>
</protein>
<gene>
    <name evidence="1" type="ORF">MENTE1834_LOCUS10376</name>
</gene>
<evidence type="ECO:0000313" key="1">
    <source>
        <dbReference type="EMBL" id="CAK5040973.1"/>
    </source>
</evidence>
<dbReference type="EMBL" id="CAVMJV010000010">
    <property type="protein sequence ID" value="CAK5040973.1"/>
    <property type="molecule type" value="Genomic_DNA"/>
</dbReference>
<keyword evidence="2" id="KW-1185">Reference proteome</keyword>
<evidence type="ECO:0000313" key="2">
    <source>
        <dbReference type="Proteomes" id="UP001497535"/>
    </source>
</evidence>